<gene>
    <name evidence="4" type="ORF">EVG20_g3957</name>
</gene>
<comment type="caution">
    <text evidence="4">The sequence shown here is derived from an EMBL/GenBank/DDBJ whole genome shotgun (WGS) entry which is preliminary data.</text>
</comment>
<evidence type="ECO:0008006" key="6">
    <source>
        <dbReference type="Google" id="ProtNLM"/>
    </source>
</evidence>
<accession>A0A4Y9YYQ7</accession>
<protein>
    <recommendedName>
        <fullName evidence="6">HNH nuclease domain-containing protein</fullName>
    </recommendedName>
</protein>
<dbReference type="Pfam" id="PF01636">
    <property type="entry name" value="APH"/>
    <property type="match status" value="1"/>
</dbReference>
<evidence type="ECO:0000259" key="2">
    <source>
        <dbReference type="Pfam" id="PF01636"/>
    </source>
</evidence>
<dbReference type="Pfam" id="PF13391">
    <property type="entry name" value="HNH_2"/>
    <property type="match status" value="1"/>
</dbReference>
<keyword evidence="5" id="KW-1185">Reference proteome</keyword>
<dbReference type="InterPro" id="IPR051678">
    <property type="entry name" value="AGP_Transferase"/>
</dbReference>
<dbReference type="InterPro" id="IPR011009">
    <property type="entry name" value="Kinase-like_dom_sf"/>
</dbReference>
<evidence type="ECO:0000256" key="1">
    <source>
        <dbReference type="SAM" id="MobiDB-lite"/>
    </source>
</evidence>
<name>A0A4Y9YYQ7_9AGAM</name>
<feature type="compositionally biased region" description="Gly residues" evidence="1">
    <location>
        <begin position="391"/>
        <end position="404"/>
    </location>
</feature>
<dbReference type="PANTHER" id="PTHR21310">
    <property type="entry name" value="AMINOGLYCOSIDE PHOSPHOTRANSFERASE-RELATED-RELATED"/>
    <property type="match status" value="1"/>
</dbReference>
<dbReference type="PANTHER" id="PTHR21310:SF39">
    <property type="entry name" value="AMINOGLYCOSIDE PHOSPHOTRANSFERASE DOMAIN-CONTAINING PROTEIN"/>
    <property type="match status" value="1"/>
</dbReference>
<feature type="domain" description="HNH nuclease" evidence="3">
    <location>
        <begin position="632"/>
        <end position="693"/>
    </location>
</feature>
<dbReference type="InterPro" id="IPR002575">
    <property type="entry name" value="Aminoglycoside_PTrfase"/>
</dbReference>
<feature type="domain" description="Aminoglycoside phosphotransferase" evidence="2">
    <location>
        <begin position="185"/>
        <end position="295"/>
    </location>
</feature>
<sequence length="880" mass="96844">MSYNDPVEQRLARLNEFTLGLLKEALEADYGADLTPVLRTALGTYTIKRSDILDRSDTDSTYTVSEVNYAVSEYESPTIAGFESDAHSIYSAASSIPSTIVEIRPFFSHITGPITLRSFPHPDVFAQVTGSPQNTYMQDPAAAFTYLPQILDRGRVLWSTHARSIVQLSPTIAVKAGPAEAVDTTEHALLATLASRAPGVPAPRPMGIVQIGGVVFMFMSCVQGTPLDKCWGELTKAQKVSVRRQLNQALHQLRSVPYTPGTPLGALAAPFACKDTRPAAALSPYGPAYVHTSARAIYTETGFNDFLLATPRARVAPAYARGTRATLVGIVDWERGGWYPEYWELVKALRTRTPEDESDWWEWMPEVIAGYRAEVAIDRVVEATIAPPGQPGVGQGQGSQGAGKGRSVSTSSQRSPGCMSPGESRHHGRSSREGGKGGWISAIAAKVLVHDASMAAIVLSGDVIHVVDSQVRRRRHFLFLYLFSSPLFTSTHSYAMAKIIVHAQFPISPSPDARTDPANWVWQPCLAFPADKLADLHLSLRPFKWIRYATGVVVGARGDLSHQQDSLAIINYNDALPDASIDLYYHLADQEKSSFFPLDPELAIITSSTLSSLSDSSDHFFNEVAQRDEDRCVVTGLDVRICDAVHLLDQSKGNAYIDAFTRGRSRGPDKKNSIVSDIDSVRNGILVDATLHRVLGCEFTILVTPNFAMDSGDIEEGAQGQRFTAHFFEPSLARLYRDFNGQAIRCPRDMSQWPPAVLFDSIYARTVVHYFGILPKSVLEPWKDIFYSTISAHTGSQDGDARDFVADNEVRKQEVEQDQCSAPQGRRQDSVDLLLMSYAYVPADVMEKYVTERQETLARKERESLEVMVSSWKDGLAIGP</sequence>
<evidence type="ECO:0000313" key="4">
    <source>
        <dbReference type="EMBL" id="TFY67402.1"/>
    </source>
</evidence>
<evidence type="ECO:0000259" key="3">
    <source>
        <dbReference type="Pfam" id="PF13391"/>
    </source>
</evidence>
<dbReference type="OrthoDB" id="2906425at2759"/>
<dbReference type="AlphaFoldDB" id="A0A4Y9YYQ7"/>
<proteinExistence type="predicted"/>
<dbReference type="SUPFAM" id="SSF56112">
    <property type="entry name" value="Protein kinase-like (PK-like)"/>
    <property type="match status" value="1"/>
</dbReference>
<organism evidence="4 5">
    <name type="scientific">Dentipellis fragilis</name>
    <dbReference type="NCBI Taxonomy" id="205917"/>
    <lineage>
        <taxon>Eukaryota</taxon>
        <taxon>Fungi</taxon>
        <taxon>Dikarya</taxon>
        <taxon>Basidiomycota</taxon>
        <taxon>Agaricomycotina</taxon>
        <taxon>Agaricomycetes</taxon>
        <taxon>Russulales</taxon>
        <taxon>Hericiaceae</taxon>
        <taxon>Dentipellis</taxon>
    </lineage>
</organism>
<dbReference type="InterPro" id="IPR003615">
    <property type="entry name" value="HNH_nuc"/>
</dbReference>
<feature type="region of interest" description="Disordered" evidence="1">
    <location>
        <begin position="386"/>
        <end position="435"/>
    </location>
</feature>
<dbReference type="Proteomes" id="UP000298327">
    <property type="component" value="Unassembled WGS sequence"/>
</dbReference>
<dbReference type="EMBL" id="SEOQ01000191">
    <property type="protein sequence ID" value="TFY67402.1"/>
    <property type="molecule type" value="Genomic_DNA"/>
</dbReference>
<evidence type="ECO:0000313" key="5">
    <source>
        <dbReference type="Proteomes" id="UP000298327"/>
    </source>
</evidence>
<reference evidence="4 5" key="1">
    <citation type="submission" date="2019-02" db="EMBL/GenBank/DDBJ databases">
        <title>Genome sequencing of the rare red list fungi Dentipellis fragilis.</title>
        <authorList>
            <person name="Buettner E."/>
            <person name="Kellner H."/>
        </authorList>
    </citation>
    <scope>NUCLEOTIDE SEQUENCE [LARGE SCALE GENOMIC DNA]</scope>
    <source>
        <strain evidence="4 5">DSM 105465</strain>
    </source>
</reference>